<dbReference type="GeneID" id="13994095"/>
<dbReference type="KEGG" id="vg:13994095"/>
<protein>
    <recommendedName>
        <fullName evidence="3">DNA binding protein</fullName>
    </recommendedName>
</protein>
<dbReference type="RefSeq" id="YP_006987460.1">
    <property type="nucleotide sequence ID" value="NC_019401.1"/>
</dbReference>
<reference evidence="1 2" key="1">
    <citation type="journal article" date="2014" name="Virology">
        <title>Supersize me: Cronobacter sakazakii phage GAP32.</title>
        <authorList>
            <person name="Abbasifar R."/>
            <person name="Griffiths M.W."/>
            <person name="Sabour P.M."/>
            <person name="Ackermann H.-W."/>
            <person name="Vandersteegen K."/>
            <person name="Lavigne R."/>
            <person name="Noben J.-P."/>
            <person name="Villa A.A."/>
            <person name="Abbasifar A."/>
            <person name="Nash J.H.E."/>
            <person name="Kropinski A.M."/>
        </authorList>
    </citation>
    <scope>NUCLEOTIDE SEQUENCE [LARGE SCALE GENOMIC DNA]</scope>
    <source>
        <strain evidence="1">GAP-32</strain>
    </source>
</reference>
<keyword evidence="2" id="KW-1185">Reference proteome</keyword>
<accession>K4F9N1</accession>
<name>K4F9N1_9CAUD</name>
<dbReference type="OrthoDB" id="8611at10239"/>
<evidence type="ECO:0008006" key="3">
    <source>
        <dbReference type="Google" id="ProtNLM"/>
    </source>
</evidence>
<dbReference type="EMBL" id="JN882285">
    <property type="protein sequence ID" value="AFC21805.1"/>
    <property type="molecule type" value="Genomic_DNA"/>
</dbReference>
<evidence type="ECO:0000313" key="1">
    <source>
        <dbReference type="EMBL" id="AFC21805.1"/>
    </source>
</evidence>
<sequence length="208" mass="24671">MTNKLVLNIGINDADYVTVKEEKINGKRKVVWRCPYYVRWYNLISRCYSTATLQKNPTYIGCTVCEEWLTFSNFKAWMETQDWENKQLDKDLKILGNMVYSPETCLFISFELNKFLNENQNNRGDYPIGVYLKSENRYGSQCGKTHLGYYDTAFDAHQRWLSEKINRIDKFIEVSENEIKHALIKFKSILQYHVENGIIFKGIKYEIH</sequence>
<proteinExistence type="predicted"/>
<gene>
    <name evidence="1" type="ORF">GAP32_355</name>
</gene>
<organism evidence="1 2">
    <name type="scientific">Cronobacter phage vB_CsaM_GAP32</name>
    <dbReference type="NCBI Taxonomy" id="1141136"/>
    <lineage>
        <taxon>Viruses</taxon>
        <taxon>Duplodnaviria</taxon>
        <taxon>Heunggongvirae</taxon>
        <taxon>Uroviricota</taxon>
        <taxon>Caudoviricetes</taxon>
        <taxon>Mimasvirus</taxon>
        <taxon>Mimasvirus GAP32</taxon>
    </lineage>
</organism>
<evidence type="ECO:0000313" key="2">
    <source>
        <dbReference type="Proteomes" id="UP000000457"/>
    </source>
</evidence>
<dbReference type="Proteomes" id="UP000000457">
    <property type="component" value="Segment"/>
</dbReference>